<dbReference type="EMBL" id="ML993595">
    <property type="protein sequence ID" value="KAF2166808.1"/>
    <property type="molecule type" value="Genomic_DNA"/>
</dbReference>
<dbReference type="Gene3D" id="3.40.50.1820">
    <property type="entry name" value="alpha/beta hydrolase"/>
    <property type="match status" value="1"/>
</dbReference>
<accession>A0A6A6CKR7</accession>
<dbReference type="GO" id="GO:0016787">
    <property type="term" value="F:hydrolase activity"/>
    <property type="evidence" value="ECO:0007669"/>
    <property type="project" value="UniProtKB-KW"/>
</dbReference>
<dbReference type="PANTHER" id="PTHR48081:SF8">
    <property type="entry name" value="ALPHA_BETA HYDROLASE FOLD-3 DOMAIN-CONTAINING PROTEIN-RELATED"/>
    <property type="match status" value="1"/>
</dbReference>
<evidence type="ECO:0000256" key="1">
    <source>
        <dbReference type="ARBA" id="ARBA00022801"/>
    </source>
</evidence>
<evidence type="ECO:0000313" key="4">
    <source>
        <dbReference type="Proteomes" id="UP000799537"/>
    </source>
</evidence>
<proteinExistence type="predicted"/>
<dbReference type="InterPro" id="IPR050300">
    <property type="entry name" value="GDXG_lipolytic_enzyme"/>
</dbReference>
<dbReference type="AlphaFoldDB" id="A0A6A6CKR7"/>
<dbReference type="InterPro" id="IPR029058">
    <property type="entry name" value="AB_hydrolase_fold"/>
</dbReference>
<dbReference type="Pfam" id="PF07859">
    <property type="entry name" value="Abhydrolase_3"/>
    <property type="match status" value="1"/>
</dbReference>
<feature type="domain" description="Alpha/beta hydrolase fold-3" evidence="2">
    <location>
        <begin position="95"/>
        <end position="311"/>
    </location>
</feature>
<dbReference type="PANTHER" id="PTHR48081">
    <property type="entry name" value="AB HYDROLASE SUPERFAMILY PROTEIN C4A8.06C"/>
    <property type="match status" value="1"/>
</dbReference>
<reference evidence="3" key="1">
    <citation type="journal article" date="2020" name="Stud. Mycol.">
        <title>101 Dothideomycetes genomes: a test case for predicting lifestyles and emergence of pathogens.</title>
        <authorList>
            <person name="Haridas S."/>
            <person name="Albert R."/>
            <person name="Binder M."/>
            <person name="Bloem J."/>
            <person name="Labutti K."/>
            <person name="Salamov A."/>
            <person name="Andreopoulos B."/>
            <person name="Baker S."/>
            <person name="Barry K."/>
            <person name="Bills G."/>
            <person name="Bluhm B."/>
            <person name="Cannon C."/>
            <person name="Castanera R."/>
            <person name="Culley D."/>
            <person name="Daum C."/>
            <person name="Ezra D."/>
            <person name="Gonzalez J."/>
            <person name="Henrissat B."/>
            <person name="Kuo A."/>
            <person name="Liang C."/>
            <person name="Lipzen A."/>
            <person name="Lutzoni F."/>
            <person name="Magnuson J."/>
            <person name="Mondo S."/>
            <person name="Nolan M."/>
            <person name="Ohm R."/>
            <person name="Pangilinan J."/>
            <person name="Park H.-J."/>
            <person name="Ramirez L."/>
            <person name="Alfaro M."/>
            <person name="Sun H."/>
            <person name="Tritt A."/>
            <person name="Yoshinaga Y."/>
            <person name="Zwiers L.-H."/>
            <person name="Turgeon B."/>
            <person name="Goodwin S."/>
            <person name="Spatafora J."/>
            <person name="Crous P."/>
            <person name="Grigoriev I."/>
        </authorList>
    </citation>
    <scope>NUCLEOTIDE SEQUENCE</scope>
    <source>
        <strain evidence="3">ATCC 36951</strain>
    </source>
</reference>
<organism evidence="3 4">
    <name type="scientific">Zasmidium cellare ATCC 36951</name>
    <dbReference type="NCBI Taxonomy" id="1080233"/>
    <lineage>
        <taxon>Eukaryota</taxon>
        <taxon>Fungi</taxon>
        <taxon>Dikarya</taxon>
        <taxon>Ascomycota</taxon>
        <taxon>Pezizomycotina</taxon>
        <taxon>Dothideomycetes</taxon>
        <taxon>Dothideomycetidae</taxon>
        <taxon>Mycosphaerellales</taxon>
        <taxon>Mycosphaerellaceae</taxon>
        <taxon>Zasmidium</taxon>
    </lineage>
</organism>
<dbReference type="SUPFAM" id="SSF53474">
    <property type="entry name" value="alpha/beta-Hydrolases"/>
    <property type="match status" value="1"/>
</dbReference>
<protein>
    <recommendedName>
        <fullName evidence="2">Alpha/beta hydrolase fold-3 domain-containing protein</fullName>
    </recommendedName>
</protein>
<dbReference type="InterPro" id="IPR013094">
    <property type="entry name" value="AB_hydrolase_3"/>
</dbReference>
<sequence length="338" mass="37463">MTDKLPSPNDLDAMSTLEPEIAERLKGMAALFPAVQATGFVDIIKELRQRFENIPIAPKREDVEEATSTFQAPDGTSLRLVVYKPANATGLLPLVVWYHGGGHCVGMPEQNAAMNREIALQEQCVVVAPQYRLAPEHKYPVGFNDTWDALKYIAENAQSLGADPKLGFAIGGESAGGVIASILELRARNERLEPPLTGALLSAGSYFNPNAIPSEYKDRYRSRHDETCKKSPMLSETSAKAFYECHAADWTSADYRAALDPLDHAGLPRTYIQACGADINRDDGLLYNDLLQRHGIETKLSVYEGGPHCFWFLFPDTSLGKKWTQDTHEGLKWLLRQK</sequence>
<keyword evidence="1" id="KW-0378">Hydrolase</keyword>
<dbReference type="RefSeq" id="XP_033667697.1">
    <property type="nucleotide sequence ID" value="XM_033812758.1"/>
</dbReference>
<dbReference type="Proteomes" id="UP000799537">
    <property type="component" value="Unassembled WGS sequence"/>
</dbReference>
<gene>
    <name evidence="3" type="ORF">M409DRAFT_54590</name>
</gene>
<dbReference type="OrthoDB" id="408631at2759"/>
<evidence type="ECO:0000259" key="2">
    <source>
        <dbReference type="Pfam" id="PF07859"/>
    </source>
</evidence>
<keyword evidence="4" id="KW-1185">Reference proteome</keyword>
<evidence type="ECO:0000313" key="3">
    <source>
        <dbReference type="EMBL" id="KAF2166808.1"/>
    </source>
</evidence>
<dbReference type="GeneID" id="54566030"/>
<name>A0A6A6CKR7_ZASCE</name>